<dbReference type="SMART" id="SM00239">
    <property type="entry name" value="C2"/>
    <property type="match status" value="2"/>
</dbReference>
<feature type="region of interest" description="Disordered" evidence="1">
    <location>
        <begin position="138"/>
        <end position="169"/>
    </location>
</feature>
<evidence type="ECO:0000256" key="2">
    <source>
        <dbReference type="SAM" id="Phobius"/>
    </source>
</evidence>
<reference evidence="4" key="1">
    <citation type="submission" date="2022-07" db="EMBL/GenBank/DDBJ databases">
        <authorList>
            <person name="Trinca V."/>
            <person name="Uliana J.V.C."/>
            <person name="Torres T.T."/>
            <person name="Ward R.J."/>
            <person name="Monesi N."/>
        </authorList>
    </citation>
    <scope>NUCLEOTIDE SEQUENCE</scope>
    <source>
        <strain evidence="4">HSMRA1968</strain>
        <tissue evidence="4">Whole embryos</tissue>
    </source>
</reference>
<dbReference type="GO" id="GO:0005886">
    <property type="term" value="C:plasma membrane"/>
    <property type="evidence" value="ECO:0007669"/>
    <property type="project" value="TreeGrafter"/>
</dbReference>
<dbReference type="GO" id="GO:0048488">
    <property type="term" value="P:synaptic vesicle endocytosis"/>
    <property type="evidence" value="ECO:0007669"/>
    <property type="project" value="TreeGrafter"/>
</dbReference>
<dbReference type="Gene3D" id="2.60.40.150">
    <property type="entry name" value="C2 domain"/>
    <property type="match status" value="2"/>
</dbReference>
<dbReference type="EMBL" id="WJQU01000003">
    <property type="protein sequence ID" value="KAJ6639663.1"/>
    <property type="molecule type" value="Genomic_DNA"/>
</dbReference>
<feature type="domain" description="C2" evidence="3">
    <location>
        <begin position="579"/>
        <end position="719"/>
    </location>
</feature>
<dbReference type="GO" id="GO:0005509">
    <property type="term" value="F:calcium ion binding"/>
    <property type="evidence" value="ECO:0007669"/>
    <property type="project" value="TreeGrafter"/>
</dbReference>
<dbReference type="InterPro" id="IPR000008">
    <property type="entry name" value="C2_dom"/>
</dbReference>
<dbReference type="SUPFAM" id="SSF49562">
    <property type="entry name" value="C2 domain (Calcium/lipid-binding domain, CaLB)"/>
    <property type="match status" value="2"/>
</dbReference>
<evidence type="ECO:0000313" key="5">
    <source>
        <dbReference type="Proteomes" id="UP001151699"/>
    </source>
</evidence>
<dbReference type="GO" id="GO:0098793">
    <property type="term" value="C:presynapse"/>
    <property type="evidence" value="ECO:0007669"/>
    <property type="project" value="GOC"/>
</dbReference>
<dbReference type="GO" id="GO:0048791">
    <property type="term" value="P:calcium ion-regulated exocytosis of neurotransmitter"/>
    <property type="evidence" value="ECO:0007669"/>
    <property type="project" value="TreeGrafter"/>
</dbReference>
<organism evidence="4 5">
    <name type="scientific">Pseudolycoriella hygida</name>
    <dbReference type="NCBI Taxonomy" id="35572"/>
    <lineage>
        <taxon>Eukaryota</taxon>
        <taxon>Metazoa</taxon>
        <taxon>Ecdysozoa</taxon>
        <taxon>Arthropoda</taxon>
        <taxon>Hexapoda</taxon>
        <taxon>Insecta</taxon>
        <taxon>Pterygota</taxon>
        <taxon>Neoptera</taxon>
        <taxon>Endopterygota</taxon>
        <taxon>Diptera</taxon>
        <taxon>Nematocera</taxon>
        <taxon>Sciaroidea</taxon>
        <taxon>Sciaridae</taxon>
        <taxon>Pseudolycoriella</taxon>
    </lineage>
</organism>
<evidence type="ECO:0000256" key="1">
    <source>
        <dbReference type="SAM" id="MobiDB-lite"/>
    </source>
</evidence>
<dbReference type="PANTHER" id="PTHR10024:SF252">
    <property type="entry name" value="SYNAPTOTAGMIN-12"/>
    <property type="match status" value="1"/>
</dbReference>
<dbReference type="PROSITE" id="PS50004">
    <property type="entry name" value="C2"/>
    <property type="match status" value="2"/>
</dbReference>
<dbReference type="AlphaFoldDB" id="A0A9Q0S189"/>
<dbReference type="GO" id="GO:0000149">
    <property type="term" value="F:SNARE binding"/>
    <property type="evidence" value="ECO:0007669"/>
    <property type="project" value="TreeGrafter"/>
</dbReference>
<sequence length="729" mass="81562">MNEFNLSGFHSEIPFKSITSKSPTQLKRIAKPSFASKTNLTMDSIQAATASVAIILVVILMIMFVCHLFGPKATAWVCSNHEEKIGLSQNKIFNANGYLINSGSDILLSSTGSFRRFDSIDKDYKEIGQTSVTSPTWNIPIPEIDIPPQPLRPAPAPSTKGRKASLDKPVKQQSCESFVPLSTIIPRPVAKRQMSSPAGTITTINLSDAVAKITNGQRSCTNPFLNGSTSLSEQDNPIETPEMDQADQPILLWNETIFTVEKEKSLYECNQEHSATIAKAFQVNTEEQTRKDGKGYLHSFYNFNTKCMDSSLSNAFENNFVTYGSTNFRNRSLSETEMLEPLDNNKSQIILPTSNDSTNPFRSNLHKTLSETYLEQYSMNQRNRSASQTWAFGRSLSRQGSNSSLTRSQFAIGKENSDTNLIRAMSCDSVSSESSVILEDLEQPTPAVTGMLCIGLQYDKNTLTEEGVELYVTVMEAKELIRPPNSENVDTFVRIYLVPDETGALQTKLFKNSLCPSYNETFCFYLKNTNKGRHSLWFHLYHSGSVHTLLGEAELKIGDASRPITTWLSLSDSRHNNSVWGELMFSISYLPTAERLTVVVVKARNLKLSDDEQHNPLNNVFVYLLKSDRKVFKKKTSIKRTERSPIFNESMTFSVPPYMLNSVQVRLTVVNGAELNGDNNKTKIIPIGHVIVGGNTSGKALIHWNQMLTSLRKPVAMWHALRQSMKRKT</sequence>
<feature type="domain" description="C2" evidence="3">
    <location>
        <begin position="448"/>
        <end position="568"/>
    </location>
</feature>
<dbReference type="PANTHER" id="PTHR10024">
    <property type="entry name" value="SYNAPTOTAGMIN"/>
    <property type="match status" value="1"/>
</dbReference>
<feature type="transmembrane region" description="Helical" evidence="2">
    <location>
        <begin position="47"/>
        <end position="70"/>
    </location>
</feature>
<dbReference type="Pfam" id="PF00168">
    <property type="entry name" value="C2"/>
    <property type="match status" value="2"/>
</dbReference>
<dbReference type="InterPro" id="IPR035892">
    <property type="entry name" value="C2_domain_sf"/>
</dbReference>
<name>A0A9Q0S189_9DIPT</name>
<evidence type="ECO:0000259" key="3">
    <source>
        <dbReference type="PROSITE" id="PS50004"/>
    </source>
</evidence>
<keyword evidence="2" id="KW-0472">Membrane</keyword>
<gene>
    <name evidence="4" type="primary">SYT12</name>
    <name evidence="4" type="ORF">Bhyg_12410</name>
</gene>
<keyword evidence="2" id="KW-0812">Transmembrane</keyword>
<accession>A0A9Q0S189</accession>
<dbReference type="Proteomes" id="UP001151699">
    <property type="component" value="Chromosome X"/>
</dbReference>
<dbReference type="GO" id="GO:0030276">
    <property type="term" value="F:clathrin binding"/>
    <property type="evidence" value="ECO:0007669"/>
    <property type="project" value="TreeGrafter"/>
</dbReference>
<dbReference type="GO" id="GO:0005544">
    <property type="term" value="F:calcium-dependent phospholipid binding"/>
    <property type="evidence" value="ECO:0007669"/>
    <property type="project" value="TreeGrafter"/>
</dbReference>
<evidence type="ECO:0000313" key="4">
    <source>
        <dbReference type="EMBL" id="KAJ6639663.1"/>
    </source>
</evidence>
<protein>
    <submittedName>
        <fullName evidence="4">Synaptotagmin-12</fullName>
    </submittedName>
</protein>
<dbReference type="GO" id="GO:0070382">
    <property type="term" value="C:exocytic vesicle"/>
    <property type="evidence" value="ECO:0007669"/>
    <property type="project" value="TreeGrafter"/>
</dbReference>
<dbReference type="GO" id="GO:0001786">
    <property type="term" value="F:phosphatidylserine binding"/>
    <property type="evidence" value="ECO:0007669"/>
    <property type="project" value="TreeGrafter"/>
</dbReference>
<dbReference type="OrthoDB" id="67700at2759"/>
<keyword evidence="5" id="KW-1185">Reference proteome</keyword>
<dbReference type="FunFam" id="2.60.40.150:FF:000294">
    <property type="entry name" value="Synaptotagmin 1-like Protein"/>
    <property type="match status" value="1"/>
</dbReference>
<comment type="caution">
    <text evidence="4">The sequence shown here is derived from an EMBL/GenBank/DDBJ whole genome shotgun (WGS) entry which is preliminary data.</text>
</comment>
<feature type="compositionally biased region" description="Pro residues" evidence="1">
    <location>
        <begin position="145"/>
        <end position="156"/>
    </location>
</feature>
<proteinExistence type="predicted"/>
<keyword evidence="2" id="KW-1133">Transmembrane helix</keyword>